<dbReference type="PROSITE" id="PS51318">
    <property type="entry name" value="TAT"/>
    <property type="match status" value="1"/>
</dbReference>
<evidence type="ECO:0000313" key="5">
    <source>
        <dbReference type="Proteomes" id="UP000220752"/>
    </source>
</evidence>
<feature type="domain" description="Solute-binding protein family 3/N-terminal" evidence="3">
    <location>
        <begin position="41"/>
        <end position="264"/>
    </location>
</feature>
<dbReference type="SUPFAM" id="SSF53850">
    <property type="entry name" value="Periplasmic binding protein-like II"/>
    <property type="match status" value="1"/>
</dbReference>
<dbReference type="PROSITE" id="PS51257">
    <property type="entry name" value="PROKAR_LIPOPROTEIN"/>
    <property type="match status" value="1"/>
</dbReference>
<feature type="chain" id="PRO_5038580601" evidence="2">
    <location>
        <begin position="21"/>
        <end position="275"/>
    </location>
</feature>
<dbReference type="PANTHER" id="PTHR35936">
    <property type="entry name" value="MEMBRANE-BOUND LYTIC MUREIN TRANSGLYCOSYLASE F"/>
    <property type="match status" value="1"/>
</dbReference>
<name>A0A2A6Z906_9FIRM</name>
<dbReference type="SMART" id="SM00062">
    <property type="entry name" value="PBPb"/>
    <property type="match status" value="1"/>
</dbReference>
<dbReference type="AlphaFoldDB" id="A0A2A6Z906"/>
<evidence type="ECO:0000256" key="2">
    <source>
        <dbReference type="SAM" id="SignalP"/>
    </source>
</evidence>
<feature type="signal peptide" evidence="2">
    <location>
        <begin position="1"/>
        <end position="20"/>
    </location>
</feature>
<sequence>MKHRISRRAFLNGCTLLAAAAAVSSLTSCGGKEVEDNGLAQIVVGSDTYPPYIYLNNDGIPSGIDVEIATEAFRRMGYAPRFETIDWEQKTTLVESGAIDCIWGCFSMDGREEVYRWAGPYMVSRQVAAVDAHSSIRTLSDLAGKTIAVQSTGKPEEIFLSGSDPRIPQTVDVLSIENRSVQYAMLACGYVDAIAAHEMAILQYMKDNDVEFRILEEPLLVTGLGVAFAKNDTRGLDSQLTDTLAQMRADGTLERIVGRYLENASQYLEVDTIGA</sequence>
<dbReference type="EMBL" id="NMTQ01000036">
    <property type="protein sequence ID" value="PDX57848.1"/>
    <property type="molecule type" value="Genomic_DNA"/>
</dbReference>
<organism evidence="4 5">
    <name type="scientific">Faecalibacterium langellae</name>
    <dbReference type="NCBI Taxonomy" id="3435293"/>
    <lineage>
        <taxon>Bacteria</taxon>
        <taxon>Bacillati</taxon>
        <taxon>Bacillota</taxon>
        <taxon>Clostridia</taxon>
        <taxon>Eubacteriales</taxon>
        <taxon>Oscillospiraceae</taxon>
        <taxon>Faecalibacterium</taxon>
    </lineage>
</organism>
<keyword evidence="1 2" id="KW-0732">Signal</keyword>
<evidence type="ECO:0000313" key="4">
    <source>
        <dbReference type="EMBL" id="PDX57848.1"/>
    </source>
</evidence>
<dbReference type="CDD" id="cd13530">
    <property type="entry name" value="PBP2_peptides_like"/>
    <property type="match status" value="1"/>
</dbReference>
<keyword evidence="5" id="KW-1185">Reference proteome</keyword>
<dbReference type="InterPro" id="IPR006311">
    <property type="entry name" value="TAT_signal"/>
</dbReference>
<dbReference type="Proteomes" id="UP000220752">
    <property type="component" value="Unassembled WGS sequence"/>
</dbReference>
<proteinExistence type="predicted"/>
<comment type="caution">
    <text evidence="4">The sequence shown here is derived from an EMBL/GenBank/DDBJ whole genome shotgun (WGS) entry which is preliminary data.</text>
</comment>
<gene>
    <name evidence="4" type="ORF">CGS46_10785</name>
</gene>
<dbReference type="InterPro" id="IPR001638">
    <property type="entry name" value="Solute-binding_3/MltF_N"/>
</dbReference>
<protein>
    <submittedName>
        <fullName evidence="4">Amino acid ABC transporter substrate-binding protein</fullName>
    </submittedName>
</protein>
<dbReference type="Pfam" id="PF00497">
    <property type="entry name" value="SBP_bac_3"/>
    <property type="match status" value="1"/>
</dbReference>
<accession>A0A2A6Z906</accession>
<dbReference type="Gene3D" id="3.40.190.10">
    <property type="entry name" value="Periplasmic binding protein-like II"/>
    <property type="match status" value="2"/>
</dbReference>
<reference evidence="4 5" key="1">
    <citation type="journal article" date="2017" name="Front. Microbiol.">
        <title>New Insights into the Diversity of the Genus Faecalibacterium.</title>
        <authorList>
            <person name="Benevides L."/>
            <person name="Burman S."/>
            <person name="Martin R."/>
            <person name="Robert V."/>
            <person name="Thomas M."/>
            <person name="Miquel S."/>
            <person name="Chain F."/>
            <person name="Sokol H."/>
            <person name="Bermudez-Humaran L.G."/>
            <person name="Morrison M."/>
            <person name="Langella P."/>
            <person name="Azevedo V.A."/>
            <person name="Chatel J.M."/>
            <person name="Soares S."/>
        </authorList>
    </citation>
    <scope>NUCLEOTIDE SEQUENCE [LARGE SCALE GENOMIC DNA]</scope>
    <source>
        <strain evidence="5">CNCM I-4540</strain>
    </source>
</reference>
<evidence type="ECO:0000259" key="3">
    <source>
        <dbReference type="SMART" id="SM00062"/>
    </source>
</evidence>
<evidence type="ECO:0000256" key="1">
    <source>
        <dbReference type="ARBA" id="ARBA00022729"/>
    </source>
</evidence>